<keyword evidence="8" id="KW-0282">Flagellum</keyword>
<keyword evidence="2" id="KW-1003">Cell membrane</keyword>
<dbReference type="GO" id="GO:0016020">
    <property type="term" value="C:membrane"/>
    <property type="evidence" value="ECO:0007669"/>
    <property type="project" value="InterPro"/>
</dbReference>
<protein>
    <submittedName>
        <fullName evidence="8">Flagellar protein</fullName>
    </submittedName>
</protein>
<comment type="subcellular location">
    <subcellularLocation>
        <location evidence="1">Cell membrane</location>
    </subcellularLocation>
</comment>
<evidence type="ECO:0000256" key="5">
    <source>
        <dbReference type="ARBA" id="ARBA00023136"/>
    </source>
</evidence>
<keyword evidence="5 7" id="KW-0472">Membrane</keyword>
<proteinExistence type="predicted"/>
<dbReference type="KEGG" id="pyg:AWM70_05025"/>
<dbReference type="Proteomes" id="UP000092573">
    <property type="component" value="Chromosome"/>
</dbReference>
<feature type="compositionally biased region" description="Basic and acidic residues" evidence="6">
    <location>
        <begin position="160"/>
        <end position="177"/>
    </location>
</feature>
<feature type="transmembrane region" description="Helical" evidence="7">
    <location>
        <begin position="20"/>
        <end position="43"/>
    </location>
</feature>
<dbReference type="AlphaFoldDB" id="A0A1B1N6N2"/>
<evidence type="ECO:0000256" key="7">
    <source>
        <dbReference type="SAM" id="Phobius"/>
    </source>
</evidence>
<keyword evidence="8" id="KW-0966">Cell projection</keyword>
<dbReference type="Pfam" id="PF04347">
    <property type="entry name" value="FliO"/>
    <property type="match status" value="1"/>
</dbReference>
<dbReference type="GO" id="GO:0044781">
    <property type="term" value="P:bacterial-type flagellum organization"/>
    <property type="evidence" value="ECO:0007669"/>
    <property type="project" value="InterPro"/>
</dbReference>
<reference evidence="8 9" key="1">
    <citation type="submission" date="2016-01" db="EMBL/GenBank/DDBJ databases">
        <title>Complete Genome Sequence of Paenibacillus yonginensis DCY84, a novel Plant Growth-Promoting Bacteria with Elicitation of Induced Systemic Resistance.</title>
        <authorList>
            <person name="Kim Y.J."/>
            <person name="Yang D.C."/>
            <person name="Sukweenadhi J."/>
        </authorList>
    </citation>
    <scope>NUCLEOTIDE SEQUENCE [LARGE SCALE GENOMIC DNA]</scope>
    <source>
        <strain evidence="8 9">DCY84</strain>
    </source>
</reference>
<dbReference type="STRING" id="1462996.AWM70_05025"/>
<keyword evidence="3 7" id="KW-0812">Transmembrane</keyword>
<organism evidence="8 9">
    <name type="scientific">Paenibacillus yonginensis</name>
    <dbReference type="NCBI Taxonomy" id="1462996"/>
    <lineage>
        <taxon>Bacteria</taxon>
        <taxon>Bacillati</taxon>
        <taxon>Bacillota</taxon>
        <taxon>Bacilli</taxon>
        <taxon>Bacillales</taxon>
        <taxon>Paenibacillaceae</taxon>
        <taxon>Paenibacillus</taxon>
    </lineage>
</organism>
<evidence type="ECO:0000256" key="3">
    <source>
        <dbReference type="ARBA" id="ARBA00022692"/>
    </source>
</evidence>
<dbReference type="EMBL" id="CP014167">
    <property type="protein sequence ID" value="ANS77098.1"/>
    <property type="molecule type" value="Genomic_DNA"/>
</dbReference>
<evidence type="ECO:0000256" key="6">
    <source>
        <dbReference type="SAM" id="MobiDB-lite"/>
    </source>
</evidence>
<keyword evidence="9" id="KW-1185">Reference proteome</keyword>
<evidence type="ECO:0000313" key="9">
    <source>
        <dbReference type="Proteomes" id="UP000092573"/>
    </source>
</evidence>
<dbReference type="InterPro" id="IPR022781">
    <property type="entry name" value="Flagellar_biosynth_FliO"/>
</dbReference>
<evidence type="ECO:0000313" key="8">
    <source>
        <dbReference type="EMBL" id="ANS77098.1"/>
    </source>
</evidence>
<sequence>MGLAASENNGIDGYSSPIGNVFTVIAVLAVIIVLIVLLIRFLGNRNLAMSKSRSIRTLGAVGLGPNKSVQVLEIGGRIYVVGVGEDVTVLDKILDPAEAALLLQSFEEASPDFKNWTSAVSSFAARFRKEEPPVEEEIDEAAFHEVFESKLRKLPNRKQQVKDILQEDQSTDRSRDS</sequence>
<name>A0A1B1N6N2_9BACL</name>
<gene>
    <name evidence="8" type="ORF">AWM70_05025</name>
</gene>
<accession>A0A1B1N6N2</accession>
<evidence type="ECO:0000256" key="2">
    <source>
        <dbReference type="ARBA" id="ARBA00022475"/>
    </source>
</evidence>
<feature type="region of interest" description="Disordered" evidence="6">
    <location>
        <begin position="157"/>
        <end position="177"/>
    </location>
</feature>
<evidence type="ECO:0000256" key="4">
    <source>
        <dbReference type="ARBA" id="ARBA00022989"/>
    </source>
</evidence>
<keyword evidence="8" id="KW-0969">Cilium</keyword>
<evidence type="ECO:0000256" key="1">
    <source>
        <dbReference type="ARBA" id="ARBA00004236"/>
    </source>
</evidence>
<keyword evidence="4 7" id="KW-1133">Transmembrane helix</keyword>